<name>A0A1H9VB64_BUTFI</name>
<dbReference type="Pfam" id="PF03840">
    <property type="entry name" value="SecG"/>
    <property type="match status" value="1"/>
</dbReference>
<dbReference type="OrthoDB" id="1708246at2"/>
<evidence type="ECO:0000256" key="3">
    <source>
        <dbReference type="ARBA" id="ARBA00022448"/>
    </source>
</evidence>
<dbReference type="InterPro" id="IPR004692">
    <property type="entry name" value="SecG"/>
</dbReference>
<proteinExistence type="inferred from homology"/>
<keyword evidence="3 9" id="KW-0813">Transport</keyword>
<feature type="transmembrane region" description="Helical" evidence="9">
    <location>
        <begin position="59"/>
        <end position="77"/>
    </location>
</feature>
<dbReference type="NCBIfam" id="TIGR00810">
    <property type="entry name" value="secG"/>
    <property type="match status" value="1"/>
</dbReference>
<dbReference type="GO" id="GO:0009306">
    <property type="term" value="P:protein secretion"/>
    <property type="evidence" value="ECO:0007669"/>
    <property type="project" value="UniProtKB-UniRule"/>
</dbReference>
<comment type="similarity">
    <text evidence="2 9">Belongs to the SecG family.</text>
</comment>
<evidence type="ECO:0000256" key="6">
    <source>
        <dbReference type="ARBA" id="ARBA00022989"/>
    </source>
</evidence>
<comment type="function">
    <text evidence="9">Involved in protein export. Participates in an early event of protein translocation.</text>
</comment>
<keyword evidence="7 9" id="KW-0811">Translocation</keyword>
<reference evidence="10 11" key="1">
    <citation type="submission" date="2016-10" db="EMBL/GenBank/DDBJ databases">
        <authorList>
            <person name="de Groot N.N."/>
        </authorList>
    </citation>
    <scope>NUCLEOTIDE SEQUENCE [LARGE SCALE GENOMIC DNA]</scope>
    <source>
        <strain evidence="10 11">AR40</strain>
    </source>
</reference>
<keyword evidence="9" id="KW-1003">Cell membrane</keyword>
<protein>
    <recommendedName>
        <fullName evidence="9">Protein-export membrane protein SecG</fullName>
    </recommendedName>
</protein>
<dbReference type="AlphaFoldDB" id="A0A1H9VB64"/>
<sequence length="83" mass="8864">MAFAVKLLVNIIYLGVCVALVGIIISQQGKTQSLGALTGQSSSDTYWAKNKGRSTEGRLRTATIVLTVLFFALSIFLNTGIVD</sequence>
<evidence type="ECO:0000256" key="2">
    <source>
        <dbReference type="ARBA" id="ARBA00008445"/>
    </source>
</evidence>
<keyword evidence="4 9" id="KW-0812">Transmembrane</keyword>
<gene>
    <name evidence="10" type="ORF">SAMN04487884_12238</name>
</gene>
<evidence type="ECO:0000256" key="1">
    <source>
        <dbReference type="ARBA" id="ARBA00004141"/>
    </source>
</evidence>
<evidence type="ECO:0000256" key="7">
    <source>
        <dbReference type="ARBA" id="ARBA00023010"/>
    </source>
</evidence>
<keyword evidence="6 9" id="KW-1133">Transmembrane helix</keyword>
<keyword evidence="5 9" id="KW-0653">Protein transport</keyword>
<evidence type="ECO:0000256" key="5">
    <source>
        <dbReference type="ARBA" id="ARBA00022927"/>
    </source>
</evidence>
<dbReference type="PRINTS" id="PR01651">
    <property type="entry name" value="SECGEXPORT"/>
</dbReference>
<feature type="transmembrane region" description="Helical" evidence="9">
    <location>
        <begin position="6"/>
        <end position="25"/>
    </location>
</feature>
<evidence type="ECO:0000256" key="4">
    <source>
        <dbReference type="ARBA" id="ARBA00022692"/>
    </source>
</evidence>
<evidence type="ECO:0000256" key="9">
    <source>
        <dbReference type="RuleBase" id="RU365087"/>
    </source>
</evidence>
<dbReference type="RefSeq" id="WP_022759506.1">
    <property type="nucleotide sequence ID" value="NZ_FOGJ01000022.1"/>
</dbReference>
<accession>A0A1H9VB64</accession>
<dbReference type="GO" id="GO:0015450">
    <property type="term" value="F:protein-transporting ATPase activity"/>
    <property type="evidence" value="ECO:0007669"/>
    <property type="project" value="UniProtKB-UniRule"/>
</dbReference>
<dbReference type="Proteomes" id="UP000182584">
    <property type="component" value="Unassembled WGS sequence"/>
</dbReference>
<organism evidence="10 11">
    <name type="scientific">Butyrivibrio fibrisolvens</name>
    <dbReference type="NCBI Taxonomy" id="831"/>
    <lineage>
        <taxon>Bacteria</taxon>
        <taxon>Bacillati</taxon>
        <taxon>Bacillota</taxon>
        <taxon>Clostridia</taxon>
        <taxon>Lachnospirales</taxon>
        <taxon>Lachnospiraceae</taxon>
        <taxon>Butyrivibrio</taxon>
    </lineage>
</organism>
<dbReference type="EMBL" id="FOGJ01000022">
    <property type="protein sequence ID" value="SES18808.1"/>
    <property type="molecule type" value="Genomic_DNA"/>
</dbReference>
<keyword evidence="8 9" id="KW-0472">Membrane</keyword>
<dbReference type="eggNOG" id="COG1314">
    <property type="taxonomic scope" value="Bacteria"/>
</dbReference>
<comment type="subcellular location">
    <subcellularLocation>
        <location evidence="9">Cell membrane</location>
        <topology evidence="9">Multi-pass membrane protein</topology>
    </subcellularLocation>
    <subcellularLocation>
        <location evidence="1">Membrane</location>
        <topology evidence="1">Multi-pass membrane protein</topology>
    </subcellularLocation>
</comment>
<evidence type="ECO:0000313" key="11">
    <source>
        <dbReference type="Proteomes" id="UP000182584"/>
    </source>
</evidence>
<evidence type="ECO:0000313" key="10">
    <source>
        <dbReference type="EMBL" id="SES18808.1"/>
    </source>
</evidence>
<dbReference type="GO" id="GO:0005886">
    <property type="term" value="C:plasma membrane"/>
    <property type="evidence" value="ECO:0007669"/>
    <property type="project" value="UniProtKB-SubCell"/>
</dbReference>
<evidence type="ECO:0000256" key="8">
    <source>
        <dbReference type="ARBA" id="ARBA00023136"/>
    </source>
</evidence>